<evidence type="ECO:0000256" key="1">
    <source>
        <dbReference type="SAM" id="Phobius"/>
    </source>
</evidence>
<dbReference type="PANTHER" id="PTHR31210:SF38">
    <property type="entry name" value="LYSINE KETOGLUTARATE REDUCTASE TRANS-SPLICING RELATED 1"/>
    <property type="match status" value="1"/>
</dbReference>
<comment type="caution">
    <text evidence="2">The sequence shown here is derived from an EMBL/GenBank/DDBJ whole genome shotgun (WGS) entry which is preliminary data.</text>
</comment>
<dbReference type="Proteomes" id="UP000317650">
    <property type="component" value="Chromosome 5"/>
</dbReference>
<protein>
    <submittedName>
        <fullName evidence="2">Uncharacterized protein</fullName>
    </submittedName>
</protein>
<dbReference type="AlphaFoldDB" id="A0A4S8JZ54"/>
<dbReference type="STRING" id="52838.A0A4S8JZ54"/>
<keyword evidence="3" id="KW-1185">Reference proteome</keyword>
<sequence length="402" mass="46279">MAKLGTVGRSGFLRKPNESLRLIITTVIGVAFGYLIGISFPTVNIIKLHFPSSIISYIEERNSGTTTQSLLNHAWASPSNQNRNNSTSSSTNLLKIYVPTNPRGAERLPPDIVVSESDFYLRRLWGNPDEDLANKQKYLVTFTVGYEQKRNIDATVKKFSEDFTILLFHYDGRTSEWDEFEWSKRAIHVSVRKQTKWWYAKRFLHPDIVAPYEYIFIWDEDLGVEHFDAEKYIKLVKKHGLEISQPGLEPNNGLTWQMTKRRGDREVHKETEERPGWCADAHLPPCAAFVEIMAPVFSRDAWRCVWHMIQNDLVHGWGLDFALRKCVEPAHEKIGVVDSQWIVHQVVPSLGNQGLAENGRAPWEGVRQRCRKEWGMFQTRMSDAEKAYFRAMGISPPNSTVR</sequence>
<keyword evidence="1" id="KW-0812">Transmembrane</keyword>
<keyword evidence="1" id="KW-0472">Membrane</keyword>
<gene>
    <name evidence="2" type="ORF">C4D60_Mb05t27150</name>
</gene>
<dbReference type="EMBL" id="PYDT01000003">
    <property type="protein sequence ID" value="THU67670.1"/>
    <property type="molecule type" value="Genomic_DNA"/>
</dbReference>
<reference evidence="2 3" key="1">
    <citation type="journal article" date="2019" name="Nat. Plants">
        <title>Genome sequencing of Musa balbisiana reveals subgenome evolution and function divergence in polyploid bananas.</title>
        <authorList>
            <person name="Yao X."/>
        </authorList>
    </citation>
    <scope>NUCLEOTIDE SEQUENCE [LARGE SCALE GENOMIC DNA]</scope>
    <source>
        <strain evidence="3">cv. DH-PKW</strain>
        <tissue evidence="2">Leaves</tissue>
    </source>
</reference>
<dbReference type="InterPro" id="IPR007877">
    <property type="entry name" value="DUF707"/>
</dbReference>
<proteinExistence type="predicted"/>
<name>A0A4S8JZ54_MUSBA</name>
<accession>A0A4S8JZ54</accession>
<dbReference type="PANTHER" id="PTHR31210">
    <property type="entry name" value="OS06G0731900 PROTEIN"/>
    <property type="match status" value="1"/>
</dbReference>
<evidence type="ECO:0000313" key="2">
    <source>
        <dbReference type="EMBL" id="THU67670.1"/>
    </source>
</evidence>
<keyword evidence="1" id="KW-1133">Transmembrane helix</keyword>
<organism evidence="2 3">
    <name type="scientific">Musa balbisiana</name>
    <name type="common">Banana</name>
    <dbReference type="NCBI Taxonomy" id="52838"/>
    <lineage>
        <taxon>Eukaryota</taxon>
        <taxon>Viridiplantae</taxon>
        <taxon>Streptophyta</taxon>
        <taxon>Embryophyta</taxon>
        <taxon>Tracheophyta</taxon>
        <taxon>Spermatophyta</taxon>
        <taxon>Magnoliopsida</taxon>
        <taxon>Liliopsida</taxon>
        <taxon>Zingiberales</taxon>
        <taxon>Musaceae</taxon>
        <taxon>Musa</taxon>
    </lineage>
</organism>
<feature type="transmembrane region" description="Helical" evidence="1">
    <location>
        <begin position="20"/>
        <end position="40"/>
    </location>
</feature>
<dbReference type="Pfam" id="PF05212">
    <property type="entry name" value="DUF707"/>
    <property type="match status" value="1"/>
</dbReference>
<evidence type="ECO:0000313" key="3">
    <source>
        <dbReference type="Proteomes" id="UP000317650"/>
    </source>
</evidence>